<evidence type="ECO:0000256" key="3">
    <source>
        <dbReference type="ARBA" id="ARBA00022801"/>
    </source>
</evidence>
<evidence type="ECO:0000259" key="5">
    <source>
        <dbReference type="Pfam" id="PF00082"/>
    </source>
</evidence>
<dbReference type="GO" id="GO:0006508">
    <property type="term" value="P:proteolysis"/>
    <property type="evidence" value="ECO:0007669"/>
    <property type="project" value="UniProtKB-KW"/>
</dbReference>
<dbReference type="InterPro" id="IPR050131">
    <property type="entry name" value="Peptidase_S8_subtilisin-like"/>
</dbReference>
<gene>
    <name evidence="6" type="ORF">MQE35_03340</name>
</gene>
<dbReference type="GO" id="GO:0004252">
    <property type="term" value="F:serine-type endopeptidase activity"/>
    <property type="evidence" value="ECO:0007669"/>
    <property type="project" value="InterPro"/>
</dbReference>
<accession>A0A9E6ZM39</accession>
<evidence type="ECO:0000256" key="4">
    <source>
        <dbReference type="ARBA" id="ARBA00022825"/>
    </source>
</evidence>
<dbReference type="Pfam" id="PF00082">
    <property type="entry name" value="Peptidase_S8"/>
    <property type="match status" value="1"/>
</dbReference>
<dbReference type="InterPro" id="IPR036852">
    <property type="entry name" value="Peptidase_S8/S53_dom_sf"/>
</dbReference>
<dbReference type="PANTHER" id="PTHR43806">
    <property type="entry name" value="PEPTIDASE S8"/>
    <property type="match status" value="1"/>
</dbReference>
<dbReference type="AlphaFoldDB" id="A0A9E6ZM39"/>
<evidence type="ECO:0000256" key="1">
    <source>
        <dbReference type="ARBA" id="ARBA00011073"/>
    </source>
</evidence>
<reference evidence="6" key="1">
    <citation type="submission" date="2022-03" db="EMBL/GenBank/DDBJ databases">
        <title>Description of Abyssus ytuae gen. nov., sp. nov., a novel member of the family Flavobacteriaceae isolated from the sediment of Mariana Trench.</title>
        <authorList>
            <person name="Zhang J."/>
            <person name="Xu X."/>
        </authorList>
    </citation>
    <scope>NUCLEOTIDE SEQUENCE</scope>
    <source>
        <strain evidence="6">MT3330</strain>
    </source>
</reference>
<sequence length="337" mass="38225">MNFNDEYNDEYIEKRNSLYEYFDEYFDELEFPDDVKIKIAHIDTGITEHPYLEGGFIKENTMDFTKPQNNQKGKGVITVEKALSKKFGDHGTATAGLIINNEEDENIKGIIPRWMIDNKMIEFHSYRVGNSVVLSINAVNRLSKAINHAVKEGCKIISISLGAEGFEDRKLRLAMEYAVNNGVIICCAAGQLVPFQIYPAAFSHENLCICCAASTAQNEPWKSTWWNSFQNGYVTIAAPGTSMPKIYWEDIDNPSVKKSEGSSYSTAYTASVAALWYLKNYKSLSKRAGNEIVRIFKTRIQYTRIPWEDNRGYSRNKIGPGILNPKGVLKKRPPELR</sequence>
<keyword evidence="7" id="KW-1185">Reference proteome</keyword>
<comment type="similarity">
    <text evidence="1">Belongs to the peptidase S8 family.</text>
</comment>
<evidence type="ECO:0000313" key="6">
    <source>
        <dbReference type="EMBL" id="UOB18329.1"/>
    </source>
</evidence>
<protein>
    <submittedName>
        <fullName evidence="6">S8/S53 family peptidase</fullName>
    </submittedName>
</protein>
<dbReference type="EMBL" id="CP094358">
    <property type="protein sequence ID" value="UOB18329.1"/>
    <property type="molecule type" value="Genomic_DNA"/>
</dbReference>
<dbReference type="RefSeq" id="WP_255844471.1">
    <property type="nucleotide sequence ID" value="NZ_CP094358.1"/>
</dbReference>
<dbReference type="PANTHER" id="PTHR43806:SF11">
    <property type="entry name" value="CEREVISIN-RELATED"/>
    <property type="match status" value="1"/>
</dbReference>
<dbReference type="SUPFAM" id="SSF52743">
    <property type="entry name" value="Subtilisin-like"/>
    <property type="match status" value="1"/>
</dbReference>
<proteinExistence type="inferred from homology"/>
<dbReference type="InterPro" id="IPR000209">
    <property type="entry name" value="Peptidase_S8/S53_dom"/>
</dbReference>
<feature type="domain" description="Peptidase S8/S53" evidence="5">
    <location>
        <begin position="36"/>
        <end position="285"/>
    </location>
</feature>
<dbReference type="KEGG" id="fbm:MQE35_03340"/>
<name>A0A9E6ZM39_9FLAO</name>
<keyword evidence="4" id="KW-0720">Serine protease</keyword>
<keyword evidence="3" id="KW-0378">Hydrolase</keyword>
<organism evidence="6 7">
    <name type="scientific">Abyssalbus ytuae</name>
    <dbReference type="NCBI Taxonomy" id="2926907"/>
    <lineage>
        <taxon>Bacteria</taxon>
        <taxon>Pseudomonadati</taxon>
        <taxon>Bacteroidota</taxon>
        <taxon>Flavobacteriia</taxon>
        <taxon>Flavobacteriales</taxon>
        <taxon>Flavobacteriaceae</taxon>
        <taxon>Abyssalbus</taxon>
    </lineage>
</organism>
<dbReference type="Gene3D" id="3.40.50.200">
    <property type="entry name" value="Peptidase S8/S53 domain"/>
    <property type="match status" value="1"/>
</dbReference>
<evidence type="ECO:0000256" key="2">
    <source>
        <dbReference type="ARBA" id="ARBA00022670"/>
    </source>
</evidence>
<dbReference type="Proteomes" id="UP000831290">
    <property type="component" value="Chromosome"/>
</dbReference>
<dbReference type="CDD" id="cd00306">
    <property type="entry name" value="Peptidases_S8_S53"/>
    <property type="match status" value="1"/>
</dbReference>
<evidence type="ECO:0000313" key="7">
    <source>
        <dbReference type="Proteomes" id="UP000831290"/>
    </source>
</evidence>
<keyword evidence="2" id="KW-0645">Protease</keyword>